<protein>
    <submittedName>
        <fullName evidence="1">Uncharacterized protein</fullName>
    </submittedName>
</protein>
<sequence length="138" mass="15081">GPMQLEVPRDQYAGAVETMRNKIREGKVPGVTDPAEASRLIRRGHLTYTQARNITRFGTIESVTYDIAEGSVVSLAAGGISIRRQLVLPTRANYTGRTLQCDIKSRLLLPSLSFSCSFHLSVRTYIRDGSAGLPPPPP</sequence>
<evidence type="ECO:0000313" key="1">
    <source>
        <dbReference type="EMBL" id="HAJ0889317.1"/>
    </source>
</evidence>
<feature type="non-terminal residue" evidence="1">
    <location>
        <position position="1"/>
    </location>
</feature>
<dbReference type="EMBL" id="DABGZD010000066">
    <property type="protein sequence ID" value="HAJ0889317.1"/>
    <property type="molecule type" value="Genomic_DNA"/>
</dbReference>
<reference evidence="1" key="2">
    <citation type="submission" date="2019-09" db="EMBL/GenBank/DDBJ databases">
        <authorList>
            <consortium name="NCBI Pathogen Detection Project"/>
        </authorList>
    </citation>
    <scope>NUCLEOTIDE SEQUENCE</scope>
    <source>
        <strain evidence="1">EC00647</strain>
    </source>
</reference>
<gene>
    <name evidence="1" type="ORF">HL579_24490</name>
</gene>
<name>A0A768WS80_ECOLX</name>
<dbReference type="AlphaFoldDB" id="A0A768WS80"/>
<comment type="caution">
    <text evidence="1">The sequence shown here is derived from an EMBL/GenBank/DDBJ whole genome shotgun (WGS) entry which is preliminary data.</text>
</comment>
<accession>A0A768WS80</accession>
<reference evidence="1" key="1">
    <citation type="journal article" date="2018" name="Genome Biol.">
        <title>SKESA: strategic k-mer extension for scrupulous assemblies.</title>
        <authorList>
            <person name="Souvorov A."/>
            <person name="Agarwala R."/>
            <person name="Lipman D.J."/>
        </authorList>
    </citation>
    <scope>NUCLEOTIDE SEQUENCE</scope>
    <source>
        <strain evidence="1">EC00647</strain>
    </source>
</reference>
<proteinExistence type="predicted"/>
<organism evidence="1">
    <name type="scientific">Escherichia coli</name>
    <dbReference type="NCBI Taxonomy" id="562"/>
    <lineage>
        <taxon>Bacteria</taxon>
        <taxon>Pseudomonadati</taxon>
        <taxon>Pseudomonadota</taxon>
        <taxon>Gammaproteobacteria</taxon>
        <taxon>Enterobacterales</taxon>
        <taxon>Enterobacteriaceae</taxon>
        <taxon>Escherichia</taxon>
    </lineage>
</organism>